<dbReference type="AlphaFoldDB" id="A0AA86N003"/>
<dbReference type="Proteomes" id="UP001179121">
    <property type="component" value="Chromosome"/>
</dbReference>
<proteinExistence type="predicted"/>
<accession>A0AA86N003</accession>
<evidence type="ECO:0000256" key="1">
    <source>
        <dbReference type="SAM" id="MobiDB-lite"/>
    </source>
</evidence>
<dbReference type="RefSeq" id="WP_289268953.1">
    <property type="nucleotide sequence ID" value="NZ_OX365700.1"/>
</dbReference>
<protein>
    <submittedName>
        <fullName evidence="3">Uncharacterized protein</fullName>
    </submittedName>
</protein>
<evidence type="ECO:0000313" key="3">
    <source>
        <dbReference type="EMBL" id="CAI4032212.1"/>
    </source>
</evidence>
<keyword evidence="2" id="KW-0812">Transmembrane</keyword>
<organism evidence="3 4">
    <name type="scientific">Nitrospira tepida</name>
    <dbReference type="NCBI Taxonomy" id="2973512"/>
    <lineage>
        <taxon>Bacteria</taxon>
        <taxon>Pseudomonadati</taxon>
        <taxon>Nitrospirota</taxon>
        <taxon>Nitrospiria</taxon>
        <taxon>Nitrospirales</taxon>
        <taxon>Nitrospiraceae</taxon>
        <taxon>Nitrospira</taxon>
    </lineage>
</organism>
<keyword evidence="4" id="KW-1185">Reference proteome</keyword>
<reference evidence="3" key="1">
    <citation type="submission" date="2022-10" db="EMBL/GenBank/DDBJ databases">
        <authorList>
            <person name="Koch H."/>
        </authorList>
    </citation>
    <scope>NUCLEOTIDE SEQUENCE</scope>
    <source>
        <strain evidence="3">DNF</strain>
    </source>
</reference>
<dbReference type="EMBL" id="OX365700">
    <property type="protein sequence ID" value="CAI4032212.1"/>
    <property type="molecule type" value="Genomic_DNA"/>
</dbReference>
<evidence type="ECO:0000256" key="2">
    <source>
        <dbReference type="SAM" id="Phobius"/>
    </source>
</evidence>
<name>A0AA86N003_9BACT</name>
<feature type="region of interest" description="Disordered" evidence="1">
    <location>
        <begin position="1"/>
        <end position="25"/>
    </location>
</feature>
<feature type="transmembrane region" description="Helical" evidence="2">
    <location>
        <begin position="35"/>
        <end position="55"/>
    </location>
</feature>
<evidence type="ECO:0000313" key="4">
    <source>
        <dbReference type="Proteomes" id="UP001179121"/>
    </source>
</evidence>
<sequence length="177" mass="19511">MDSPASPIQPDQPNPPSGVSAAQARQPFSRPSRSALWHGLALGLLVIGGAIYWFVKPPSLNLLADPASAEALALVQTHRAKQAPTILQGVNEIARSREARGAKTRLGQWMVEKQAEDLYIVKVMFREQGSRNWVEREYTWQVDLKDKKISALSMPAIDLMPEVDLAPLNPAMPLPVR</sequence>
<keyword evidence="2" id="KW-0472">Membrane</keyword>
<keyword evidence="2" id="KW-1133">Transmembrane helix</keyword>
<gene>
    <name evidence="3" type="ORF">DNFV4_02640</name>
</gene>
<dbReference type="KEGG" id="nti:DNFV4_02640"/>